<dbReference type="InterPro" id="IPR007656">
    <property type="entry name" value="GTD-bd"/>
</dbReference>
<reference evidence="7 8" key="1">
    <citation type="journal article" date="2014" name="Science">
        <title>Plant genetics. Early allopolyploid evolution in the post-Neolithic Brassica napus oilseed genome.</title>
        <authorList>
            <person name="Chalhoub B."/>
            <person name="Denoeud F."/>
            <person name="Liu S."/>
            <person name="Parkin I.A."/>
            <person name="Tang H."/>
            <person name="Wang X."/>
            <person name="Chiquet J."/>
            <person name="Belcram H."/>
            <person name="Tong C."/>
            <person name="Samans B."/>
            <person name="Correa M."/>
            <person name="Da Silva C."/>
            <person name="Just J."/>
            <person name="Falentin C."/>
            <person name="Koh C.S."/>
            <person name="Le Clainche I."/>
            <person name="Bernard M."/>
            <person name="Bento P."/>
            <person name="Noel B."/>
            <person name="Labadie K."/>
            <person name="Alberti A."/>
            <person name="Charles M."/>
            <person name="Arnaud D."/>
            <person name="Guo H."/>
            <person name="Daviaud C."/>
            <person name="Alamery S."/>
            <person name="Jabbari K."/>
            <person name="Zhao M."/>
            <person name="Edger P.P."/>
            <person name="Chelaifa H."/>
            <person name="Tack D."/>
            <person name="Lassalle G."/>
            <person name="Mestiri I."/>
            <person name="Schnel N."/>
            <person name="Le Paslier M.C."/>
            <person name="Fan G."/>
            <person name="Renault V."/>
            <person name="Bayer P.E."/>
            <person name="Golicz A.A."/>
            <person name="Manoli S."/>
            <person name="Lee T.H."/>
            <person name="Thi V.H."/>
            <person name="Chalabi S."/>
            <person name="Hu Q."/>
            <person name="Fan C."/>
            <person name="Tollenaere R."/>
            <person name="Lu Y."/>
            <person name="Battail C."/>
            <person name="Shen J."/>
            <person name="Sidebottom C.H."/>
            <person name="Wang X."/>
            <person name="Canaguier A."/>
            <person name="Chauveau A."/>
            <person name="Berard A."/>
            <person name="Deniot G."/>
            <person name="Guan M."/>
            <person name="Liu Z."/>
            <person name="Sun F."/>
            <person name="Lim Y.P."/>
            <person name="Lyons E."/>
            <person name="Town C.D."/>
            <person name="Bancroft I."/>
            <person name="Wang X."/>
            <person name="Meng J."/>
            <person name="Ma J."/>
            <person name="Pires J.C."/>
            <person name="King G.J."/>
            <person name="Brunel D."/>
            <person name="Delourme R."/>
            <person name="Renard M."/>
            <person name="Aury J.M."/>
            <person name="Adams K.L."/>
            <person name="Batley J."/>
            <person name="Snowdon R.J."/>
            <person name="Tost J."/>
            <person name="Edwards D."/>
            <person name="Zhou Y."/>
            <person name="Hua W."/>
            <person name="Sharpe A.G."/>
            <person name="Paterson A.H."/>
            <person name="Guan C."/>
            <person name="Wincker P."/>
        </authorList>
    </citation>
    <scope>NUCLEOTIDE SEQUENCE [LARGE SCALE GENOMIC DNA]</scope>
    <source>
        <strain evidence="8">cv. Darmor-bzh</strain>
    </source>
</reference>
<evidence type="ECO:0000256" key="1">
    <source>
        <dbReference type="ARBA" id="ARBA00004370"/>
    </source>
</evidence>
<keyword evidence="2" id="KW-0812">Transmembrane</keyword>
<dbReference type="PROSITE" id="PS51775">
    <property type="entry name" value="GTD_BINDING"/>
    <property type="match status" value="1"/>
</dbReference>
<evidence type="ECO:0000256" key="2">
    <source>
        <dbReference type="ARBA" id="ARBA00022692"/>
    </source>
</evidence>
<name>A0A078FEY7_BRANA</name>
<dbReference type="Proteomes" id="UP000028999">
    <property type="component" value="Unassembled WGS sequence"/>
</dbReference>
<dbReference type="OMA" id="EQINEMQ"/>
<evidence type="ECO:0000313" key="8">
    <source>
        <dbReference type="Proteomes" id="UP000028999"/>
    </source>
</evidence>
<proteinExistence type="predicted"/>
<dbReference type="STRING" id="3708.A0A078FEY7"/>
<feature type="domain" description="GTD-binding" evidence="6">
    <location>
        <begin position="1"/>
        <end position="61"/>
    </location>
</feature>
<evidence type="ECO:0000256" key="3">
    <source>
        <dbReference type="ARBA" id="ARBA00022989"/>
    </source>
</evidence>
<comment type="subcellular location">
    <subcellularLocation>
        <location evidence="1">Membrane</location>
    </subcellularLocation>
</comment>
<dbReference type="GO" id="GO:0016020">
    <property type="term" value="C:membrane"/>
    <property type="evidence" value="ECO:0007669"/>
    <property type="project" value="UniProtKB-SubCell"/>
</dbReference>
<gene>
    <name evidence="7" type="primary">BnaC03g12720D</name>
    <name evidence="7" type="ORF">GSBRNA2T00060672001</name>
</gene>
<evidence type="ECO:0000259" key="6">
    <source>
        <dbReference type="PROSITE" id="PS51775"/>
    </source>
</evidence>
<dbReference type="GO" id="GO:0080115">
    <property type="term" value="F:myosin XI tail binding"/>
    <property type="evidence" value="ECO:0007669"/>
    <property type="project" value="UniProtKB-ARBA"/>
</dbReference>
<feature type="coiled-coil region" evidence="5">
    <location>
        <begin position="183"/>
        <end position="217"/>
    </location>
</feature>
<dbReference type="EMBL" id="LK032015">
    <property type="protein sequence ID" value="CDY11846.1"/>
    <property type="molecule type" value="Genomic_DNA"/>
</dbReference>
<dbReference type="PANTHER" id="PTHR31422:SF1">
    <property type="entry name" value="GTD-BINDING DOMAIN-CONTAINING PROTEIN"/>
    <property type="match status" value="1"/>
</dbReference>
<evidence type="ECO:0000256" key="5">
    <source>
        <dbReference type="SAM" id="Coils"/>
    </source>
</evidence>
<dbReference type="PANTHER" id="PTHR31422">
    <property type="entry name" value="BNAANNG28530D PROTEIN"/>
    <property type="match status" value="1"/>
</dbReference>
<keyword evidence="3" id="KW-1133">Transmembrane helix</keyword>
<dbReference type="PaxDb" id="3708-A0A078FEY7"/>
<keyword evidence="8" id="KW-1185">Reference proteome</keyword>
<dbReference type="AlphaFoldDB" id="A0A078FEY7"/>
<evidence type="ECO:0000313" key="7">
    <source>
        <dbReference type="EMBL" id="CDY11846.1"/>
    </source>
</evidence>
<sequence>MILRLQGEKAALEMETSQYKRMSEEKMCHAETSLTLFEDLIYRKEMEMASLEFQKGVESSSLSPRQDLNACWEEIRRIDDHVREVSESRDVAKGSKWHLLRRESISHALVSQVSNTILESAKSDVSSIMEMIKNPERFTASDEVPRTKESLTIISEERNVGGKMVSSDYKRNVSKPPKDTSIEAEHMSLLKEIREQINEMQSEMRSLRSELHQTRLVSHCEEDRAINSIQEAMIHFWL</sequence>
<dbReference type="Gramene" id="CDY11846">
    <property type="protein sequence ID" value="CDY11846"/>
    <property type="gene ID" value="GSBRNA2T00060672001"/>
</dbReference>
<accession>A0A078FEY7</accession>
<keyword evidence="4" id="KW-0472">Membrane</keyword>
<organism evidence="7 8">
    <name type="scientific">Brassica napus</name>
    <name type="common">Rape</name>
    <dbReference type="NCBI Taxonomy" id="3708"/>
    <lineage>
        <taxon>Eukaryota</taxon>
        <taxon>Viridiplantae</taxon>
        <taxon>Streptophyta</taxon>
        <taxon>Embryophyta</taxon>
        <taxon>Tracheophyta</taxon>
        <taxon>Spermatophyta</taxon>
        <taxon>Magnoliopsida</taxon>
        <taxon>eudicotyledons</taxon>
        <taxon>Gunneridae</taxon>
        <taxon>Pentapetalae</taxon>
        <taxon>rosids</taxon>
        <taxon>malvids</taxon>
        <taxon>Brassicales</taxon>
        <taxon>Brassicaceae</taxon>
        <taxon>Brassiceae</taxon>
        <taxon>Brassica</taxon>
    </lineage>
</organism>
<evidence type="ECO:0000256" key="4">
    <source>
        <dbReference type="ARBA" id="ARBA00023136"/>
    </source>
</evidence>
<dbReference type="Pfam" id="PF04576">
    <property type="entry name" value="Zein-binding"/>
    <property type="match status" value="1"/>
</dbReference>
<protein>
    <submittedName>
        <fullName evidence="7">BnaC03g12720D protein</fullName>
    </submittedName>
</protein>
<keyword evidence="5" id="KW-0175">Coiled coil</keyword>